<evidence type="ECO:0000313" key="3">
    <source>
        <dbReference type="EMBL" id="KAK4540002.1"/>
    </source>
</evidence>
<gene>
    <name evidence="3" type="ORF">LTR36_009900</name>
</gene>
<protein>
    <recommendedName>
        <fullName evidence="5">Glycosyltransferase 2-like domain-containing protein</fullName>
    </recommendedName>
</protein>
<comment type="caution">
    <text evidence="3">The sequence shown here is derived from an EMBL/GenBank/DDBJ whole genome shotgun (WGS) entry which is preliminary data.</text>
</comment>
<dbReference type="EMBL" id="JAVFHQ010000077">
    <property type="protein sequence ID" value="KAK4540002.1"/>
    <property type="molecule type" value="Genomic_DNA"/>
</dbReference>
<feature type="transmembrane region" description="Helical" evidence="2">
    <location>
        <begin position="474"/>
        <end position="496"/>
    </location>
</feature>
<feature type="transmembrane region" description="Helical" evidence="2">
    <location>
        <begin position="400"/>
        <end position="427"/>
    </location>
</feature>
<name>A0AAV9J4V1_9PEZI</name>
<feature type="transmembrane region" description="Helical" evidence="2">
    <location>
        <begin position="79"/>
        <end position="100"/>
    </location>
</feature>
<keyword evidence="2" id="KW-0472">Membrane</keyword>
<proteinExistence type="predicted"/>
<keyword evidence="4" id="KW-1185">Reference proteome</keyword>
<feature type="transmembrane region" description="Helical" evidence="2">
    <location>
        <begin position="52"/>
        <end position="73"/>
    </location>
</feature>
<feature type="transmembrane region" description="Helical" evidence="2">
    <location>
        <begin position="447"/>
        <end position="467"/>
    </location>
</feature>
<keyword evidence="2" id="KW-1133">Transmembrane helix</keyword>
<evidence type="ECO:0000313" key="4">
    <source>
        <dbReference type="Proteomes" id="UP001324427"/>
    </source>
</evidence>
<organism evidence="3 4">
    <name type="scientific">Oleoguttula mirabilis</name>
    <dbReference type="NCBI Taxonomy" id="1507867"/>
    <lineage>
        <taxon>Eukaryota</taxon>
        <taxon>Fungi</taxon>
        <taxon>Dikarya</taxon>
        <taxon>Ascomycota</taxon>
        <taxon>Pezizomycotina</taxon>
        <taxon>Dothideomycetes</taxon>
        <taxon>Dothideomycetidae</taxon>
        <taxon>Mycosphaerellales</taxon>
        <taxon>Teratosphaeriaceae</taxon>
        <taxon>Oleoguttula</taxon>
    </lineage>
</organism>
<accession>A0AAV9J4V1</accession>
<evidence type="ECO:0000256" key="1">
    <source>
        <dbReference type="SAM" id="MobiDB-lite"/>
    </source>
</evidence>
<dbReference type="Proteomes" id="UP001324427">
    <property type="component" value="Unassembled WGS sequence"/>
</dbReference>
<feature type="region of interest" description="Disordered" evidence="1">
    <location>
        <begin position="1"/>
        <end position="47"/>
    </location>
</feature>
<dbReference type="InterPro" id="IPR029044">
    <property type="entry name" value="Nucleotide-diphossugar_trans"/>
</dbReference>
<dbReference type="Gene3D" id="3.90.550.10">
    <property type="entry name" value="Spore Coat Polysaccharide Biosynthesis Protein SpsA, Chain A"/>
    <property type="match status" value="1"/>
</dbReference>
<evidence type="ECO:0008006" key="5">
    <source>
        <dbReference type="Google" id="ProtNLM"/>
    </source>
</evidence>
<keyword evidence="2" id="KW-0812">Transmembrane</keyword>
<dbReference type="AlphaFoldDB" id="A0AAV9J4V1"/>
<evidence type="ECO:0000256" key="2">
    <source>
        <dbReference type="SAM" id="Phobius"/>
    </source>
</evidence>
<sequence>MSGQSSRSGEKGNVGFAVSSFSDQDDTQDQRAHLQQQHHSSRPRKTGAIQRWTPTALLLSYFVFSIALYTILSDHSRKVFWFLYLAIATIVAGTTALEAYDGLTPLREARKAVAKADNDGWKFKTADDDLPTLNLVFDFGDEEVPTDFRPITHLPDELMYPDHKVVVNILRKTHGPAAAAAVDYIGHEKPSSAKIISIPAYSAASLSARVGYCLALDAPKTASSITAIFSGTERPHPHAVRHAVERLLQDTKIDIVQGRTILVPHRGFFAQLASLAQDLFSALLYPGRSVTWGLSIAQDTNAYWRTDALHAAVTASATVSSDGMDLGFTAVARKARSAYDLKVISYVPGPSTFGEFWASQVSVARALAVATARYTGVAFKRQKGEKSEAGNKWTLKTRFAILWTLPIMRLVSHAIVQYFCMSWAILFTSTPNSTVDFARTIYFPYPISIWLMVAGLVCLVATVAMLYKAKSEFVPLWTAPVTLVVYPLLLVCNAVVDLYGQAHALVL</sequence>
<reference evidence="3 4" key="1">
    <citation type="submission" date="2021-11" db="EMBL/GenBank/DDBJ databases">
        <title>Black yeast isolated from Biological Soil Crust.</title>
        <authorList>
            <person name="Kurbessoian T."/>
        </authorList>
    </citation>
    <scope>NUCLEOTIDE SEQUENCE [LARGE SCALE GENOMIC DNA]</scope>
    <source>
        <strain evidence="3 4">CCFEE 5522</strain>
    </source>
</reference>